<evidence type="ECO:0000313" key="2">
    <source>
        <dbReference type="EMBL" id="KAG2437273.1"/>
    </source>
</evidence>
<feature type="compositionally biased region" description="Acidic residues" evidence="1">
    <location>
        <begin position="611"/>
        <end position="621"/>
    </location>
</feature>
<sequence length="621" mass="64854">MDHWDVALVAKAACFGGHAAVLQWLERDAGMYDVEHKRQEINMDLAAAAAHSGHVSLLQRQMAKVAAPRKAARMRWRLLFCDVALGCPLPVFRDLAEQWRRLGPPRPPLVAAADEDGGAILLHALWSRTPDWKEKVELVLARRPDLLAAVTADQLMLKNLGHNLINWAAAYPDFEQRLRYLVSDKGAGVPPAAAAAAARAGHVGALRFLLDECGVQLSDDCIWGAADRGQHAVLEFLRGRGQLPSFRCDGRTLDASAAPACVLAATAATAGFSGVLTSGFWSRVLTRAVRQGADVAALRYLHEQLGAEVQLQPIAEAGSVEQLEWALGVAAGAAGAAYAAAAQGPAPAAQHLQLAALATGNTATASHLHARGVAPVLPAADQVLTPGPFIAVRWLVQQRLAVQAAAADGAGAGGAGAGGAAAVAEAGAAGRAAAVGEAASVGEAAAAGGASGEAAVGLANAEWDKLLAWVGEDGRLRGRFSENQWEWLRTAFLASAVLPHATAASTADGQNASPVTQSGVVKMTYKREQAAAASAGAGGSEHNAAAGARADHERDRERLEEVMAVRRLVVAGVERRFREAVVREEALKADECGEAEYRSQYRAYYSSSDDGGGDDDDNDDD</sequence>
<gene>
    <name evidence="2" type="ORF">HXX76_005932</name>
</gene>
<dbReference type="AlphaFoldDB" id="A0A835T1U7"/>
<evidence type="ECO:0000313" key="3">
    <source>
        <dbReference type="Proteomes" id="UP000650467"/>
    </source>
</evidence>
<dbReference type="GO" id="GO:0030149">
    <property type="term" value="P:sphingolipid catabolic process"/>
    <property type="evidence" value="ECO:0007669"/>
    <property type="project" value="TreeGrafter"/>
</dbReference>
<feature type="region of interest" description="Disordered" evidence="1">
    <location>
        <begin position="598"/>
        <end position="621"/>
    </location>
</feature>
<feature type="region of interest" description="Disordered" evidence="1">
    <location>
        <begin position="532"/>
        <end position="553"/>
    </location>
</feature>
<reference evidence="2" key="1">
    <citation type="journal article" date="2020" name="bioRxiv">
        <title>Comparative genomics of Chlamydomonas.</title>
        <authorList>
            <person name="Craig R.J."/>
            <person name="Hasan A.R."/>
            <person name="Ness R.W."/>
            <person name="Keightley P.D."/>
        </authorList>
    </citation>
    <scope>NUCLEOTIDE SEQUENCE</scope>
    <source>
        <strain evidence="2">SAG 7.73</strain>
    </source>
</reference>
<organism evidence="2 3">
    <name type="scientific">Chlamydomonas incerta</name>
    <dbReference type="NCBI Taxonomy" id="51695"/>
    <lineage>
        <taxon>Eukaryota</taxon>
        <taxon>Viridiplantae</taxon>
        <taxon>Chlorophyta</taxon>
        <taxon>core chlorophytes</taxon>
        <taxon>Chlorophyceae</taxon>
        <taxon>CS clade</taxon>
        <taxon>Chlamydomonadales</taxon>
        <taxon>Chlamydomonadaceae</taxon>
        <taxon>Chlamydomonas</taxon>
    </lineage>
</organism>
<protein>
    <submittedName>
        <fullName evidence="2">Uncharacterized protein</fullName>
    </submittedName>
</protein>
<evidence type="ECO:0000256" key="1">
    <source>
        <dbReference type="SAM" id="MobiDB-lite"/>
    </source>
</evidence>
<dbReference type="Proteomes" id="UP000650467">
    <property type="component" value="Unassembled WGS sequence"/>
</dbReference>
<feature type="compositionally biased region" description="Low complexity" evidence="1">
    <location>
        <begin position="532"/>
        <end position="548"/>
    </location>
</feature>
<name>A0A835T1U7_CHLIN</name>
<dbReference type="EMBL" id="JAEHOC010000011">
    <property type="protein sequence ID" value="KAG2437273.1"/>
    <property type="molecule type" value="Genomic_DNA"/>
</dbReference>
<feature type="compositionally biased region" description="Low complexity" evidence="1">
    <location>
        <begin position="600"/>
        <end position="609"/>
    </location>
</feature>
<dbReference type="OrthoDB" id="548202at2759"/>
<dbReference type="PANTHER" id="PTHR12393">
    <property type="entry name" value="SPHINGOMYELIN PHOSPHODIESTERASE RELATED"/>
    <property type="match status" value="1"/>
</dbReference>
<keyword evidence="3" id="KW-1185">Reference proteome</keyword>
<dbReference type="GO" id="GO:0005783">
    <property type="term" value="C:endoplasmic reticulum"/>
    <property type="evidence" value="ECO:0007669"/>
    <property type="project" value="TreeGrafter"/>
</dbReference>
<dbReference type="GO" id="GO:0016020">
    <property type="term" value="C:membrane"/>
    <property type="evidence" value="ECO:0007669"/>
    <property type="project" value="TreeGrafter"/>
</dbReference>
<proteinExistence type="predicted"/>
<dbReference type="GO" id="GO:0071944">
    <property type="term" value="C:cell periphery"/>
    <property type="evidence" value="ECO:0007669"/>
    <property type="project" value="TreeGrafter"/>
</dbReference>
<dbReference type="GO" id="GO:0004620">
    <property type="term" value="F:phospholipase activity"/>
    <property type="evidence" value="ECO:0007669"/>
    <property type="project" value="TreeGrafter"/>
</dbReference>
<dbReference type="GO" id="GO:0046513">
    <property type="term" value="P:ceramide biosynthetic process"/>
    <property type="evidence" value="ECO:0007669"/>
    <property type="project" value="TreeGrafter"/>
</dbReference>
<comment type="caution">
    <text evidence="2">The sequence shown here is derived from an EMBL/GenBank/DDBJ whole genome shotgun (WGS) entry which is preliminary data.</text>
</comment>
<dbReference type="PANTHER" id="PTHR12393:SF6">
    <property type="entry name" value="SPHINGOMYELIN PHOSPHODIESTERASE 2"/>
    <property type="match status" value="1"/>
</dbReference>
<accession>A0A835T1U7</accession>